<comment type="caution">
    <text evidence="2">The sequence shown here is derived from an EMBL/GenBank/DDBJ whole genome shotgun (WGS) entry which is preliminary data.</text>
</comment>
<dbReference type="Proteomes" id="UP001165583">
    <property type="component" value="Unassembled WGS sequence"/>
</dbReference>
<keyword evidence="3" id="KW-1185">Reference proteome</keyword>
<evidence type="ECO:0000259" key="1">
    <source>
        <dbReference type="Pfam" id="PF02698"/>
    </source>
</evidence>
<dbReference type="Pfam" id="PF02698">
    <property type="entry name" value="DUF218"/>
    <property type="match status" value="1"/>
</dbReference>
<feature type="domain" description="DUF218" evidence="1">
    <location>
        <begin position="35"/>
        <end position="138"/>
    </location>
</feature>
<gene>
    <name evidence="2" type="ORF">NZK81_12330</name>
</gene>
<accession>A0ABT2I6B2</accession>
<organism evidence="2 3">
    <name type="scientific">Novosphingobium mangrovi</name>
    <name type="common">ex Huang et al. 2023</name>
    <dbReference type="NCBI Taxonomy" id="2976432"/>
    <lineage>
        <taxon>Bacteria</taxon>
        <taxon>Pseudomonadati</taxon>
        <taxon>Pseudomonadota</taxon>
        <taxon>Alphaproteobacteria</taxon>
        <taxon>Sphingomonadales</taxon>
        <taxon>Sphingomonadaceae</taxon>
        <taxon>Novosphingobium</taxon>
    </lineage>
</organism>
<dbReference type="InterPro" id="IPR051599">
    <property type="entry name" value="Cell_Envelope_Assoc"/>
</dbReference>
<evidence type="ECO:0000313" key="2">
    <source>
        <dbReference type="EMBL" id="MCT2400343.1"/>
    </source>
</evidence>
<dbReference type="PANTHER" id="PTHR30336">
    <property type="entry name" value="INNER MEMBRANE PROTEIN, PROBABLE PERMEASE"/>
    <property type="match status" value="1"/>
</dbReference>
<name>A0ABT2I6B2_9SPHN</name>
<protein>
    <submittedName>
        <fullName evidence="2">YdcF family protein</fullName>
    </submittedName>
</protein>
<proteinExistence type="predicted"/>
<dbReference type="CDD" id="cd06259">
    <property type="entry name" value="YdcF-like"/>
    <property type="match status" value="1"/>
</dbReference>
<evidence type="ECO:0000313" key="3">
    <source>
        <dbReference type="Proteomes" id="UP001165583"/>
    </source>
</evidence>
<dbReference type="PANTHER" id="PTHR30336:SF4">
    <property type="entry name" value="ENVELOPE BIOGENESIS FACTOR ELYC"/>
    <property type="match status" value="1"/>
</dbReference>
<dbReference type="InterPro" id="IPR003848">
    <property type="entry name" value="DUF218"/>
</dbReference>
<sequence length="177" mass="19500">MFRRIAAFIVLIWLFGFLWFAVALPPPVPSDVRTDAIIVLTGSQGRIEHALDVLKADAAPRLLVSGVDREVTPGEFAAEFSVPDQLMKCCVTLGYQAYDTHSNAKEAAQWVSEHKARSVRLVTADWHMRRAASELGRELPPGVTLVRDAVPSRPSLGALILEYHKMLARTALNLAGR</sequence>
<reference evidence="2" key="1">
    <citation type="submission" date="2022-09" db="EMBL/GenBank/DDBJ databases">
        <title>Novosphingobium sp. Nov., a polycyclic aromatic hydrocarbon-degrading bacterium isolated form mangrove sediments in HongKong.</title>
        <authorList>
            <person name="Hu Z."/>
        </authorList>
    </citation>
    <scope>NUCLEOTIDE SEQUENCE</scope>
    <source>
        <strain evidence="2">HK4-1</strain>
    </source>
</reference>
<dbReference type="EMBL" id="JANZXA010000007">
    <property type="protein sequence ID" value="MCT2400343.1"/>
    <property type="molecule type" value="Genomic_DNA"/>
</dbReference>
<dbReference type="RefSeq" id="WP_260046388.1">
    <property type="nucleotide sequence ID" value="NZ_JANZXA010000007.1"/>
</dbReference>